<organism evidence="7">
    <name type="scientific">viral metagenome</name>
    <dbReference type="NCBI Taxonomy" id="1070528"/>
    <lineage>
        <taxon>unclassified sequences</taxon>
        <taxon>metagenomes</taxon>
        <taxon>organismal metagenomes</taxon>
    </lineage>
</organism>
<proteinExistence type="predicted"/>
<dbReference type="AlphaFoldDB" id="A0A6C0CJ68"/>
<evidence type="ECO:0000313" key="7">
    <source>
        <dbReference type="EMBL" id="QHT04511.1"/>
    </source>
</evidence>
<evidence type="ECO:0000256" key="2">
    <source>
        <dbReference type="ARBA" id="ARBA00022801"/>
    </source>
</evidence>
<evidence type="ECO:0000256" key="6">
    <source>
        <dbReference type="SAM" id="MobiDB-lite"/>
    </source>
</evidence>
<protein>
    <submittedName>
        <fullName evidence="7">Uncharacterized protein</fullName>
    </submittedName>
</protein>
<dbReference type="InterPro" id="IPR047794">
    <property type="entry name" value="C45_proenzyme-like"/>
</dbReference>
<evidence type="ECO:0000256" key="5">
    <source>
        <dbReference type="ARBA" id="ARBA00023180"/>
    </source>
</evidence>
<dbReference type="PANTHER" id="PTHR34180">
    <property type="entry name" value="PEPTIDASE C45"/>
    <property type="match status" value="1"/>
</dbReference>
<dbReference type="Gene3D" id="3.60.60.30">
    <property type="match status" value="1"/>
</dbReference>
<keyword evidence="1" id="KW-0732">Signal</keyword>
<dbReference type="Pfam" id="PF04916">
    <property type="entry name" value="Phospholip_B"/>
    <property type="match status" value="1"/>
</dbReference>
<accession>A0A6C0CJ68</accession>
<dbReference type="InterPro" id="IPR047801">
    <property type="entry name" value="Peptidase_C45"/>
</dbReference>
<evidence type="ECO:0000256" key="1">
    <source>
        <dbReference type="ARBA" id="ARBA00022729"/>
    </source>
</evidence>
<keyword evidence="2" id="KW-0378">Hydrolase</keyword>
<dbReference type="NCBIfam" id="NF040521">
    <property type="entry name" value="C45_proenzyme"/>
    <property type="match status" value="1"/>
</dbReference>
<evidence type="ECO:0000256" key="3">
    <source>
        <dbReference type="ARBA" id="ARBA00022963"/>
    </source>
</evidence>
<feature type="region of interest" description="Disordered" evidence="6">
    <location>
        <begin position="473"/>
        <end position="499"/>
    </location>
</feature>
<sequence length="499" mass="57617">MDIKKEKNGFKYTKNGWHYVSIWGKPYERGYAHGKLLAKEIKDALKCMKWVLEDSHGFDEDFFIKFSNYLFRDTIKKDFPEFYSELEGISKGANVNLDELILWNNSSSLDYALPKIKAYISQIPELEKKYGDILDKLPMGGQMEGGAPDKCSAFIALKPYTSDGKIVCAHNSFDNFITGQEFNIVLSIKPEKGTTMVFQSAPGYICSFTDFAVTGNGFIVTETTMGGFLSYEHKLPISCRIRKAMQYAKTLDDFTKFLKDGNSGDYANSWLIGDTNNNEIMRIELGLKFVNVERKKEGYFIGFNAPYDPRIRNLECNNSGFDDIRRHQGARKVRLDDLMQKHKGKINIDIAKEIIADHYDVYLNKINMCSRTICSHYELDNRQFMSQADRPLPYAPRGAVDGTCTDSNLTKQLKFWGRWGSSCGTPFNVKKFIDINKQWKRFEPWLKDRPEQPWTLFQANDKSNKQNINQFILNGKKTKKNKKHQNSDKRKNTIKKKHK</sequence>
<evidence type="ECO:0000256" key="4">
    <source>
        <dbReference type="ARBA" id="ARBA00023098"/>
    </source>
</evidence>
<keyword evidence="3" id="KW-0442">Lipid degradation</keyword>
<name>A0A6C0CJ68_9ZZZZ</name>
<keyword evidence="4" id="KW-0443">Lipid metabolism</keyword>
<dbReference type="EMBL" id="MN739431">
    <property type="protein sequence ID" value="QHT04511.1"/>
    <property type="molecule type" value="Genomic_DNA"/>
</dbReference>
<dbReference type="InterPro" id="IPR007000">
    <property type="entry name" value="PLipase_B-like"/>
</dbReference>
<keyword evidence="5" id="KW-0325">Glycoprotein</keyword>
<reference evidence="7" key="1">
    <citation type="journal article" date="2020" name="Nature">
        <title>Giant virus diversity and host interactions through global metagenomics.</title>
        <authorList>
            <person name="Schulz F."/>
            <person name="Roux S."/>
            <person name="Paez-Espino D."/>
            <person name="Jungbluth S."/>
            <person name="Walsh D.A."/>
            <person name="Denef V.J."/>
            <person name="McMahon K.D."/>
            <person name="Konstantinidis K.T."/>
            <person name="Eloe-Fadrosh E.A."/>
            <person name="Kyrpides N.C."/>
            <person name="Woyke T."/>
        </authorList>
    </citation>
    <scope>NUCLEOTIDE SEQUENCE</scope>
    <source>
        <strain evidence="7">GVMAG-M-3300021185-45</strain>
    </source>
</reference>
<dbReference type="GO" id="GO:0016042">
    <property type="term" value="P:lipid catabolic process"/>
    <property type="evidence" value="ECO:0007669"/>
    <property type="project" value="UniProtKB-KW"/>
</dbReference>
<dbReference type="GO" id="GO:0004620">
    <property type="term" value="F:phospholipase activity"/>
    <property type="evidence" value="ECO:0007669"/>
    <property type="project" value="InterPro"/>
</dbReference>
<dbReference type="PANTHER" id="PTHR34180:SF1">
    <property type="entry name" value="BETA-ALANYL-DOPAMINE_CARCININE HYDROLASE"/>
    <property type="match status" value="1"/>
</dbReference>